<evidence type="ECO:0000313" key="3">
    <source>
        <dbReference type="Proteomes" id="UP000095284"/>
    </source>
</evidence>
<name>A0A1I7SUQ4_BURXY</name>
<reference evidence="2" key="2">
    <citation type="submission" date="2020-09" db="EMBL/GenBank/DDBJ databases">
        <authorList>
            <person name="Kikuchi T."/>
        </authorList>
    </citation>
    <scope>NUCLEOTIDE SEQUENCE</scope>
    <source>
        <strain evidence="2">Ka4C1</strain>
    </source>
</reference>
<gene>
    <name evidence="2" type="ORF">BXYJ_LOCUS12953</name>
</gene>
<feature type="transmembrane region" description="Helical" evidence="1">
    <location>
        <begin position="55"/>
        <end position="81"/>
    </location>
</feature>
<evidence type="ECO:0000313" key="5">
    <source>
        <dbReference type="WBParaSite" id="BXY_1677700.1"/>
    </source>
</evidence>
<keyword evidence="1" id="KW-0472">Membrane</keyword>
<keyword evidence="1" id="KW-1133">Transmembrane helix</keyword>
<dbReference type="AlphaFoldDB" id="A0A1I7SUQ4"/>
<dbReference type="Proteomes" id="UP000659654">
    <property type="component" value="Unassembled WGS sequence"/>
</dbReference>
<sequence length="183" mass="20639">MAFDDYKCCCNTHVHVLLIAANIWWCVELFTLGNQVMNGKYYTFFGETYKYDKGWGIYFIVLGCIGVLYILLNIYFTYIAFKAYRYMVNVLNTHAHHIDAVMVSTHQTAYPPASVNPGFAPYPQTAPVESFSPSYPQPYPPGQAYPAHTYPDPNLPAGVPGRGFQVPSSVYPDIKSDNANEHM</sequence>
<keyword evidence="1" id="KW-0812">Transmembrane</keyword>
<evidence type="ECO:0000313" key="4">
    <source>
        <dbReference type="Proteomes" id="UP000659654"/>
    </source>
</evidence>
<dbReference type="Proteomes" id="UP000095284">
    <property type="component" value="Unplaced"/>
</dbReference>
<reference evidence="5" key="1">
    <citation type="submission" date="2016-11" db="UniProtKB">
        <authorList>
            <consortium name="WormBaseParasite"/>
        </authorList>
    </citation>
    <scope>IDENTIFICATION</scope>
</reference>
<proteinExistence type="predicted"/>
<accession>A0A1I7SUQ4</accession>
<dbReference type="EMBL" id="CAJFCV020000005">
    <property type="protein sequence ID" value="CAG9125954.1"/>
    <property type="molecule type" value="Genomic_DNA"/>
</dbReference>
<evidence type="ECO:0000256" key="1">
    <source>
        <dbReference type="SAM" id="Phobius"/>
    </source>
</evidence>
<dbReference type="WBParaSite" id="BXY_1677700.1">
    <property type="protein sequence ID" value="BXY_1677700.1"/>
    <property type="gene ID" value="BXY_1677700"/>
</dbReference>
<dbReference type="EMBL" id="CAJFDI010000005">
    <property type="protein sequence ID" value="CAD5232862.1"/>
    <property type="molecule type" value="Genomic_DNA"/>
</dbReference>
<protein>
    <submittedName>
        <fullName evidence="2">(pine wood nematode) hypothetical protein</fullName>
    </submittedName>
</protein>
<organism evidence="3 5">
    <name type="scientific">Bursaphelenchus xylophilus</name>
    <name type="common">Pinewood nematode worm</name>
    <name type="synonym">Aphelenchoides xylophilus</name>
    <dbReference type="NCBI Taxonomy" id="6326"/>
    <lineage>
        <taxon>Eukaryota</taxon>
        <taxon>Metazoa</taxon>
        <taxon>Ecdysozoa</taxon>
        <taxon>Nematoda</taxon>
        <taxon>Chromadorea</taxon>
        <taxon>Rhabditida</taxon>
        <taxon>Tylenchina</taxon>
        <taxon>Tylenchomorpha</taxon>
        <taxon>Aphelenchoidea</taxon>
        <taxon>Aphelenchoididae</taxon>
        <taxon>Bursaphelenchus</taxon>
    </lineage>
</organism>
<dbReference type="Proteomes" id="UP000582659">
    <property type="component" value="Unassembled WGS sequence"/>
</dbReference>
<evidence type="ECO:0000313" key="2">
    <source>
        <dbReference type="EMBL" id="CAD5232862.1"/>
    </source>
</evidence>
<keyword evidence="4" id="KW-1185">Reference proteome</keyword>